<dbReference type="PANTHER" id="PTHR32525:SF1">
    <property type="entry name" value="DOMAIN OF UNKNOWN FUNCTION WSN DOMAIN-CONTAINING PROTEIN-RELATED"/>
    <property type="match status" value="1"/>
</dbReference>
<evidence type="ECO:0000256" key="1">
    <source>
        <dbReference type="SAM" id="MobiDB-lite"/>
    </source>
</evidence>
<dbReference type="HOGENOM" id="CLU_002807_0_0_1"/>
<dbReference type="PROSITE" id="PS50055">
    <property type="entry name" value="TYR_PHOSPHATASE_PTP"/>
    <property type="match status" value="1"/>
</dbReference>
<dbReference type="eggNOG" id="ENOG502RT8T">
    <property type="taxonomic scope" value="Eukaryota"/>
</dbReference>
<dbReference type="CDD" id="cd00047">
    <property type="entry name" value="PTPc"/>
    <property type="match status" value="1"/>
</dbReference>
<feature type="region of interest" description="Disordered" evidence="1">
    <location>
        <begin position="1"/>
        <end position="24"/>
    </location>
</feature>
<reference evidence="6" key="1">
    <citation type="submission" date="2011-07" db="EMBL/GenBank/DDBJ databases">
        <authorList>
            <consortium name="Caenorhabditis brenneri Sequencing and Analysis Consortium"/>
            <person name="Wilson R.K."/>
        </authorList>
    </citation>
    <scope>NUCLEOTIDE SEQUENCE [LARGE SCALE GENOMIC DNA]</scope>
    <source>
        <strain evidence="6">PB2801</strain>
    </source>
</reference>
<keyword evidence="2" id="KW-1133">Transmembrane helix</keyword>
<dbReference type="PANTHER" id="PTHR32525">
    <property type="entry name" value="PROTEIN-TYROSINE-PHOSPHATASE"/>
    <property type="match status" value="1"/>
</dbReference>
<feature type="transmembrane region" description="Helical" evidence="2">
    <location>
        <begin position="810"/>
        <end position="836"/>
    </location>
</feature>
<dbReference type="InterPro" id="IPR003595">
    <property type="entry name" value="Tyr_Pase_cat"/>
</dbReference>
<proteinExistence type="predicted"/>
<feature type="domain" description="Tyrosine-protein phosphatase" evidence="3">
    <location>
        <begin position="897"/>
        <end position="1139"/>
    </location>
</feature>
<evidence type="ECO:0000259" key="3">
    <source>
        <dbReference type="PROSITE" id="PS50055"/>
    </source>
</evidence>
<protein>
    <recommendedName>
        <fullName evidence="7">Tyrosine-protein phosphatase domain-containing protein</fullName>
    </recommendedName>
</protein>
<dbReference type="STRING" id="135651.G0MZV2"/>
<dbReference type="Proteomes" id="UP000008068">
    <property type="component" value="Unassembled WGS sequence"/>
</dbReference>
<dbReference type="InterPro" id="IPR003125">
    <property type="entry name" value="WSN"/>
</dbReference>
<evidence type="ECO:0008006" key="7">
    <source>
        <dbReference type="Google" id="ProtNLM"/>
    </source>
</evidence>
<dbReference type="SMART" id="SM00404">
    <property type="entry name" value="PTPc_motif"/>
    <property type="match status" value="1"/>
</dbReference>
<feature type="compositionally biased region" description="Low complexity" evidence="1">
    <location>
        <begin position="1"/>
        <end position="20"/>
    </location>
</feature>
<dbReference type="Pfam" id="PF02206">
    <property type="entry name" value="WSN"/>
    <property type="match status" value="1"/>
</dbReference>
<keyword evidence="2" id="KW-0472">Membrane</keyword>
<keyword evidence="6" id="KW-1185">Reference proteome</keyword>
<keyword evidence="2" id="KW-0812">Transmembrane</keyword>
<dbReference type="Pfam" id="PF00102">
    <property type="entry name" value="Y_phosphatase"/>
    <property type="match status" value="1"/>
</dbReference>
<dbReference type="SUPFAM" id="SSF52799">
    <property type="entry name" value="(Phosphotyrosine protein) phosphatases II"/>
    <property type="match status" value="1"/>
</dbReference>
<dbReference type="SMART" id="SM00194">
    <property type="entry name" value="PTPc"/>
    <property type="match status" value="1"/>
</dbReference>
<feature type="domain" description="Tyrosine specific protein phosphatases" evidence="4">
    <location>
        <begin position="1060"/>
        <end position="1130"/>
    </location>
</feature>
<dbReference type="GO" id="GO:0004725">
    <property type="term" value="F:protein tyrosine phosphatase activity"/>
    <property type="evidence" value="ECO:0007669"/>
    <property type="project" value="InterPro"/>
</dbReference>
<gene>
    <name evidence="5" type="ORF">CAEBREN_32403</name>
</gene>
<evidence type="ECO:0000256" key="2">
    <source>
        <dbReference type="SAM" id="Phobius"/>
    </source>
</evidence>
<dbReference type="AlphaFoldDB" id="G0MZV2"/>
<dbReference type="SMART" id="SM00453">
    <property type="entry name" value="WSN"/>
    <property type="match status" value="1"/>
</dbReference>
<dbReference type="InterPro" id="IPR000387">
    <property type="entry name" value="Tyr_Pase_dom"/>
</dbReference>
<organism evidence="6">
    <name type="scientific">Caenorhabditis brenneri</name>
    <name type="common">Nematode worm</name>
    <dbReference type="NCBI Taxonomy" id="135651"/>
    <lineage>
        <taxon>Eukaryota</taxon>
        <taxon>Metazoa</taxon>
        <taxon>Ecdysozoa</taxon>
        <taxon>Nematoda</taxon>
        <taxon>Chromadorea</taxon>
        <taxon>Rhabditida</taxon>
        <taxon>Rhabditina</taxon>
        <taxon>Rhabditomorpha</taxon>
        <taxon>Rhabditoidea</taxon>
        <taxon>Rhabditidae</taxon>
        <taxon>Peloderinae</taxon>
        <taxon>Caenorhabditis</taxon>
    </lineage>
</organism>
<dbReference type="OrthoDB" id="5834975at2759"/>
<sequence>MALQYSEIQSQPQSGQQGIEGAIGPVKRNAPTDQLELFVKHSSIISRIANGIALQTGLMEGSIPIDGAVGELLNFGSVSVSDVANFKGDNVSDLIGRLRILPKDIDSSAKSLEDVALAWNQLRIDSESAKDAINPPRKEDYFTALDTLSNSFDYKLLTTAYGEMEALFNRLNEIANKVASGEPDASRLDSIYQLTFSNLPGNIQNFLDSLKNLPDLSKTINQNDILVKSNEVFKPIQEAIRLFKNRGLIVKSTPGSLSIMETNFRKAFELASAAASSLPQTILLKSLTDSRVNSQAIQRKFTSAFSNGKHEIDELFADMHNKWIETVSRGNITQVMLTQSFSPLSFFKSKLTEIDKVFGSTLDKSSSESLVKMEEIQRKLSKFKEESVNSASVIEQLENCKLQGPPLFDPSESVIIIENAKNLGEWLTRFNKKVLTLDLEKLKNETEKFKESIGFTDWSDQKGSASQVPQALNNLRGNDILSKFKTMIDGIKTGISVNVTKLQEDITSIKNGQGTVNSFNGLKEELELHECLQQLKDQSELLAHAIDTTRNLKKLDASNSKGQNTFNIDDFENIVNVVTGVSEKIEDIKSIPERMIKEATSLTNETNRLPRNISEIVGSAVTSLRSAHELKKLATASIPQLKQIDNTIKNELKAVTDPTKKKSIEDSWGDHDQDIATLEDAIKQIEGVEGDMNLTDIKFINQYGKPFLQLKQLKDMNIDTKSKIQALEMLIPTSNSKGELEKSKATLSTIDSLDLQFSNHHTQFEEASMAFQNFYKFFVDITTSQKKKQSNLSSGNNGADKDKKNQDPNYALIGGVAGGGSVFIGGVIAAALFVYFKYWKHRVNKNAIKKWIRKQMFPDSFRKNEKGKEYNEKYADAYRCHEALLKAMEIYVGRMQRSFEYLPENKHRDLHGVNPETALHHLMKDGVKMPINANWVIAPDGKKFIATSSPIIKSKKKEDTREDTREDFWHMVMLENVEYIVMLCLENEGNFRYYPAEINKSETFGRYTVEWVMDGTLGDFTQIKYKKLKITTKGGKSSTVTHFNYIGWPDGQPPEEGDLKNVYELLKYVEQTKAPVVVHCLAGIGRTMTFIGVYTTAEEVKVNPKLLWGEALAKLREARWYAIQTIRQSYWLQVAVCDKLNRDLKLGMDEEIKSMHETFIHVAYDFDLPEEAKAAKAIKKKEMKKDPKRDKMLDFGRNIAY</sequence>
<dbReference type="InterPro" id="IPR000242">
    <property type="entry name" value="PTP_cat"/>
</dbReference>
<accession>G0MZV2</accession>
<dbReference type="Gene3D" id="3.90.190.10">
    <property type="entry name" value="Protein tyrosine phosphatase superfamily"/>
    <property type="match status" value="1"/>
</dbReference>
<evidence type="ECO:0000313" key="6">
    <source>
        <dbReference type="Proteomes" id="UP000008068"/>
    </source>
</evidence>
<dbReference type="EMBL" id="GL379823">
    <property type="protein sequence ID" value="EGT48635.1"/>
    <property type="molecule type" value="Genomic_DNA"/>
</dbReference>
<evidence type="ECO:0000259" key="4">
    <source>
        <dbReference type="PROSITE" id="PS50056"/>
    </source>
</evidence>
<evidence type="ECO:0000313" key="5">
    <source>
        <dbReference type="EMBL" id="EGT48635.1"/>
    </source>
</evidence>
<dbReference type="PROSITE" id="PS50056">
    <property type="entry name" value="TYR_PHOSPHATASE_2"/>
    <property type="match status" value="1"/>
</dbReference>
<name>G0MZV2_CAEBE</name>
<dbReference type="InParanoid" id="G0MZV2"/>
<dbReference type="InterPro" id="IPR029021">
    <property type="entry name" value="Prot-tyrosine_phosphatase-like"/>
</dbReference>
<dbReference type="PRINTS" id="PR00700">
    <property type="entry name" value="PRTYPHPHTASE"/>
</dbReference>